<evidence type="ECO:0000259" key="14">
    <source>
        <dbReference type="Pfam" id="PF01634"/>
    </source>
</evidence>
<dbReference type="GO" id="GO:0003879">
    <property type="term" value="F:ATP phosphoribosyltransferase activity"/>
    <property type="evidence" value="ECO:0007669"/>
    <property type="project" value="UniProtKB-EC"/>
</dbReference>
<comment type="subcellular location">
    <subcellularLocation>
        <location evidence="2">Cytoplasm</location>
    </subcellularLocation>
</comment>
<accession>A0ABZ1FSN2</accession>
<dbReference type="EMBL" id="CP109106">
    <property type="protein sequence ID" value="WSB73501.1"/>
    <property type="molecule type" value="Genomic_DNA"/>
</dbReference>
<keyword evidence="6" id="KW-0028">Amino-acid biosynthesis</keyword>
<comment type="pathway">
    <text evidence="3">Amino-acid biosynthesis; L-histidine biosynthesis; L-histidine from 5-phospho-alpha-D-ribose 1-diphosphate: step 1/9.</text>
</comment>
<sequence length="298" mass="32121">MLSIALPKGSSLEQRTLRLFTAAGLEVSRTSERVYRGTIAYDGPLKVAFFKPREIPKVVEDGTFDVGLTGADWIEETGAKVEHVVSFTYSKTTDLPWRVVLAVPVHHAAQTVQDLAPGTRVATEYPNISHRFLHEAGIHAELVPSYGATEGKIPELADAIVDVVETGSALDHNGLRIIETIRTCTPQFIASPRAWSDAARQRTVQGMARLLSAAHHRAADVLLTVRVPARHLDRVARSMPERAWSVGTGLRDEGLVVVQGLAVRDGLAETIDGLLAAGAADVVETEAGVFASMLPKTP</sequence>
<evidence type="ECO:0000256" key="7">
    <source>
        <dbReference type="ARBA" id="ARBA00022676"/>
    </source>
</evidence>
<reference evidence="15 16" key="1">
    <citation type="submission" date="2022-10" db="EMBL/GenBank/DDBJ databases">
        <title>The complete genomes of actinobacterial strains from the NBC collection.</title>
        <authorList>
            <person name="Joergensen T.S."/>
            <person name="Alvarez Arevalo M."/>
            <person name="Sterndorff E.B."/>
            <person name="Faurdal D."/>
            <person name="Vuksanovic O."/>
            <person name="Mourched A.-S."/>
            <person name="Charusanti P."/>
            <person name="Shaw S."/>
            <person name="Blin K."/>
            <person name="Weber T."/>
        </authorList>
    </citation>
    <scope>NUCLEOTIDE SEQUENCE [LARGE SCALE GENOMIC DNA]</scope>
    <source>
        <strain evidence="15 16">NBC 01774</strain>
    </source>
</reference>
<evidence type="ECO:0000313" key="15">
    <source>
        <dbReference type="EMBL" id="WSB73501.1"/>
    </source>
</evidence>
<evidence type="ECO:0000256" key="5">
    <source>
        <dbReference type="ARBA" id="ARBA00022490"/>
    </source>
</evidence>
<evidence type="ECO:0000256" key="4">
    <source>
        <dbReference type="ARBA" id="ARBA00011946"/>
    </source>
</evidence>
<dbReference type="NCBIfam" id="TIGR00070">
    <property type="entry name" value="hisG"/>
    <property type="match status" value="1"/>
</dbReference>
<dbReference type="SUPFAM" id="SSF53850">
    <property type="entry name" value="Periplasmic binding protein-like II"/>
    <property type="match status" value="1"/>
</dbReference>
<keyword evidence="7 15" id="KW-0328">Glycosyltransferase</keyword>
<evidence type="ECO:0000256" key="8">
    <source>
        <dbReference type="ARBA" id="ARBA00022679"/>
    </source>
</evidence>
<dbReference type="InterPro" id="IPR001348">
    <property type="entry name" value="ATP_PRibTrfase_HisG"/>
</dbReference>
<organism evidence="15 16">
    <name type="scientific">Streptomyces decoyicus</name>
    <dbReference type="NCBI Taxonomy" id="249567"/>
    <lineage>
        <taxon>Bacteria</taxon>
        <taxon>Bacillati</taxon>
        <taxon>Actinomycetota</taxon>
        <taxon>Actinomycetes</taxon>
        <taxon>Kitasatosporales</taxon>
        <taxon>Streptomycetaceae</taxon>
        <taxon>Streptomyces</taxon>
    </lineage>
</organism>
<evidence type="ECO:0000256" key="9">
    <source>
        <dbReference type="ARBA" id="ARBA00022741"/>
    </source>
</evidence>
<evidence type="ECO:0000256" key="2">
    <source>
        <dbReference type="ARBA" id="ARBA00004496"/>
    </source>
</evidence>
<dbReference type="PANTHER" id="PTHR21403">
    <property type="entry name" value="ATP PHOSPHORIBOSYLTRANSFERASE ATP-PRTASE"/>
    <property type="match status" value="1"/>
</dbReference>
<keyword evidence="11" id="KW-0368">Histidine biosynthesis</keyword>
<evidence type="ECO:0000256" key="12">
    <source>
        <dbReference type="ARBA" id="ARBA00024861"/>
    </source>
</evidence>
<evidence type="ECO:0000256" key="3">
    <source>
        <dbReference type="ARBA" id="ARBA00004667"/>
    </source>
</evidence>
<keyword evidence="9" id="KW-0547">Nucleotide-binding</keyword>
<comment type="catalytic activity">
    <reaction evidence="1">
        <text>1-(5-phospho-beta-D-ribosyl)-ATP + diphosphate = 5-phospho-alpha-D-ribose 1-diphosphate + ATP</text>
        <dbReference type="Rhea" id="RHEA:18473"/>
        <dbReference type="ChEBI" id="CHEBI:30616"/>
        <dbReference type="ChEBI" id="CHEBI:33019"/>
        <dbReference type="ChEBI" id="CHEBI:58017"/>
        <dbReference type="ChEBI" id="CHEBI:73183"/>
        <dbReference type="EC" id="2.4.2.17"/>
    </reaction>
</comment>
<dbReference type="PANTHER" id="PTHR21403:SF10">
    <property type="entry name" value="ATP PHOSPHORIBOSYLTRANSFERASE"/>
    <property type="match status" value="1"/>
</dbReference>
<feature type="domain" description="ATP phosphoribosyltransferase catalytic" evidence="14">
    <location>
        <begin position="51"/>
        <end position="207"/>
    </location>
</feature>
<evidence type="ECO:0000256" key="1">
    <source>
        <dbReference type="ARBA" id="ARBA00000915"/>
    </source>
</evidence>
<keyword evidence="16" id="KW-1185">Reference proteome</keyword>
<dbReference type="InterPro" id="IPR013820">
    <property type="entry name" value="ATP_PRibTrfase_cat"/>
</dbReference>
<keyword evidence="5" id="KW-0963">Cytoplasm</keyword>
<dbReference type="Proteomes" id="UP001344251">
    <property type="component" value="Chromosome"/>
</dbReference>
<name>A0ABZ1FSN2_9ACTN</name>
<dbReference type="RefSeq" id="WP_326623105.1">
    <property type="nucleotide sequence ID" value="NZ_CP109106.1"/>
</dbReference>
<keyword evidence="10" id="KW-0067">ATP-binding</keyword>
<dbReference type="EC" id="2.4.2.17" evidence="4 13"/>
<comment type="function">
    <text evidence="12">Catalyzes the condensation of ATP and 5-phosphoribose 1-diphosphate to form N'-(5'-phosphoribosyl)-ATP (PR-ATP). Has a crucial role in the pathway because the rate of histidine biosynthesis seems to be controlled primarily by regulation of HisG enzymatic activity.</text>
</comment>
<evidence type="ECO:0000256" key="10">
    <source>
        <dbReference type="ARBA" id="ARBA00022840"/>
    </source>
</evidence>
<protein>
    <recommendedName>
        <fullName evidence="4 13">ATP phosphoribosyltransferase</fullName>
        <ecNumber evidence="4 13">2.4.2.17</ecNumber>
    </recommendedName>
</protein>
<dbReference type="Gene3D" id="3.40.190.10">
    <property type="entry name" value="Periplasmic binding protein-like II"/>
    <property type="match status" value="2"/>
</dbReference>
<evidence type="ECO:0000256" key="6">
    <source>
        <dbReference type="ARBA" id="ARBA00022605"/>
    </source>
</evidence>
<proteinExistence type="predicted"/>
<evidence type="ECO:0000256" key="11">
    <source>
        <dbReference type="ARBA" id="ARBA00023102"/>
    </source>
</evidence>
<evidence type="ECO:0000256" key="13">
    <source>
        <dbReference type="NCBIfam" id="TIGR00070"/>
    </source>
</evidence>
<keyword evidence="8 15" id="KW-0808">Transferase</keyword>
<gene>
    <name evidence="15" type="primary">hisG</name>
    <name evidence="15" type="ORF">OG863_39250</name>
</gene>
<dbReference type="Pfam" id="PF01634">
    <property type="entry name" value="HisG"/>
    <property type="match status" value="1"/>
</dbReference>
<evidence type="ECO:0000313" key="16">
    <source>
        <dbReference type="Proteomes" id="UP001344251"/>
    </source>
</evidence>